<organism evidence="5 6">
    <name type="scientific">Paenibacillus nasutitermitis</name>
    <dbReference type="NCBI Taxonomy" id="1652958"/>
    <lineage>
        <taxon>Bacteria</taxon>
        <taxon>Bacillati</taxon>
        <taxon>Bacillota</taxon>
        <taxon>Bacilli</taxon>
        <taxon>Bacillales</taxon>
        <taxon>Paenibacillaceae</taxon>
        <taxon>Paenibacillus</taxon>
    </lineage>
</organism>
<comment type="caution">
    <text evidence="5">The sequence shown here is derived from an EMBL/GenBank/DDBJ whole genome shotgun (WGS) entry which is preliminary data.</text>
</comment>
<dbReference type="InterPro" id="IPR027417">
    <property type="entry name" value="P-loop_NTPase"/>
</dbReference>
<dbReference type="SMART" id="SM00421">
    <property type="entry name" value="HTH_LUXR"/>
    <property type="match status" value="1"/>
</dbReference>
<gene>
    <name evidence="5" type="ORF">GCM10010911_60960</name>
</gene>
<sequence length="870" mass="98299">MISANLLLKTKTSLPPYRENLLLRSRLVEAIARNLDGKLTTVIAPAGFGKTTLLIQTVHYHRLSAGWVSLDERDNDPVRFWRYIIQALIAAGPGRLSKPLSPLAELLPGINIHTFIDALINELAGSPDPLVLVLDDFQCIADARIHESLSYFIEYLPGSVHVILASRSRIPFATSKWRAEEQHIELSIDQLQFTLEETREFYREMSPLPLTARQVGQLFDQTEGWVTGLQLVSISLRSTRDYEHFISSFNGRHRNIADYLFNEVLSHLPSDIHSFLLKTSILERMNAAVCNDVTARTDGQEMLGKLKAMNLFLIPLDDTDTWFRYHHLFSAFLRSLVQRGQPILWSQGQALASPSFMTQGMADEAIHHALLGGDYDYAVQLLGYHAMALFNRGEFPLLLGWFEAAAPSGKLTVNLSLLHAFMLVISGQITRADMVLQQIEERFLAHADDAERRQIQSGMLFVKSNLVFYNHDFKGWYRFSETISGELLPENPIFYNFNYNQGEPLVRRTDFGLKGMLSPHTEAIANQFMGLIESHGWKHSLINLYVNQSLAEGFYEWNRLEDCHACLRKGEQSYRFHEVAGLHIPGRITLARCHAAQGGMELAMDTIQQAIEQAADRSEFRWIRQLRAFLSGLYLRNGQTSLARQEIKRLQLSADDRPAPDRLFEFLALCRYLGAARKEADALRLLALMKPQAEREKCLVSITEISILQALLEAQRGQRLNALLHLREALIIGEANGYIRSFADEGKAMASLLQTYQYERSKDADAPLCRGVSEAYVSRLLDLFTAPRKSRLANETLIEPLTRQELVIIRLMKGGAANKSIAGELSLTEGTVKVYLSRIYAKLGVSSRTQALVRVQELQLLDPPDPPAKL</sequence>
<evidence type="ECO:0000256" key="3">
    <source>
        <dbReference type="ARBA" id="ARBA00023163"/>
    </source>
</evidence>
<feature type="domain" description="HTH luxR-type" evidence="4">
    <location>
        <begin position="794"/>
        <end position="859"/>
    </location>
</feature>
<dbReference type="Gene3D" id="3.40.50.300">
    <property type="entry name" value="P-loop containing nucleotide triphosphate hydrolases"/>
    <property type="match status" value="1"/>
</dbReference>
<evidence type="ECO:0000313" key="5">
    <source>
        <dbReference type="EMBL" id="GGD94064.1"/>
    </source>
</evidence>
<dbReference type="Pfam" id="PF25873">
    <property type="entry name" value="WHD_MalT"/>
    <property type="match status" value="1"/>
</dbReference>
<evidence type="ECO:0000313" key="6">
    <source>
        <dbReference type="Proteomes" id="UP000612456"/>
    </source>
</evidence>
<dbReference type="RefSeq" id="WP_188998186.1">
    <property type="nucleotide sequence ID" value="NZ_BMHP01000007.1"/>
</dbReference>
<dbReference type="InterPro" id="IPR000792">
    <property type="entry name" value="Tscrpt_reg_LuxR_C"/>
</dbReference>
<keyword evidence="3" id="KW-0804">Transcription</keyword>
<dbReference type="Pfam" id="PF17874">
    <property type="entry name" value="TPR_MalT"/>
    <property type="match status" value="1"/>
</dbReference>
<dbReference type="InterPro" id="IPR059106">
    <property type="entry name" value="WHD_MalT"/>
</dbReference>
<dbReference type="SUPFAM" id="SSF46894">
    <property type="entry name" value="C-terminal effector domain of the bipartite response regulators"/>
    <property type="match status" value="1"/>
</dbReference>
<dbReference type="CDD" id="cd06170">
    <property type="entry name" value="LuxR_C_like"/>
    <property type="match status" value="1"/>
</dbReference>
<dbReference type="InterPro" id="IPR016032">
    <property type="entry name" value="Sig_transdc_resp-reg_C-effctor"/>
</dbReference>
<dbReference type="AlphaFoldDB" id="A0A916ZFA4"/>
<dbReference type="InterPro" id="IPR036388">
    <property type="entry name" value="WH-like_DNA-bd_sf"/>
</dbReference>
<evidence type="ECO:0000259" key="4">
    <source>
        <dbReference type="PROSITE" id="PS50043"/>
    </source>
</evidence>
<accession>A0A916ZFA4</accession>
<proteinExistence type="predicted"/>
<evidence type="ECO:0000256" key="2">
    <source>
        <dbReference type="ARBA" id="ARBA00023125"/>
    </source>
</evidence>
<reference evidence="5" key="1">
    <citation type="journal article" date="2014" name="Int. J. Syst. Evol. Microbiol.">
        <title>Complete genome sequence of Corynebacterium casei LMG S-19264T (=DSM 44701T), isolated from a smear-ripened cheese.</title>
        <authorList>
            <consortium name="US DOE Joint Genome Institute (JGI-PGF)"/>
            <person name="Walter F."/>
            <person name="Albersmeier A."/>
            <person name="Kalinowski J."/>
            <person name="Ruckert C."/>
        </authorList>
    </citation>
    <scope>NUCLEOTIDE SEQUENCE</scope>
    <source>
        <strain evidence="5">CGMCC 1.15178</strain>
    </source>
</reference>
<dbReference type="PROSITE" id="PS00622">
    <property type="entry name" value="HTH_LUXR_1"/>
    <property type="match status" value="1"/>
</dbReference>
<dbReference type="Gene3D" id="1.10.10.10">
    <property type="entry name" value="Winged helix-like DNA-binding domain superfamily/Winged helix DNA-binding domain"/>
    <property type="match status" value="1"/>
</dbReference>
<keyword evidence="6" id="KW-1185">Reference proteome</keyword>
<dbReference type="EMBL" id="BMHP01000007">
    <property type="protein sequence ID" value="GGD94064.1"/>
    <property type="molecule type" value="Genomic_DNA"/>
</dbReference>
<dbReference type="PANTHER" id="PTHR44688:SF16">
    <property type="entry name" value="DNA-BINDING TRANSCRIPTIONAL ACTIVATOR DEVR_DOSR"/>
    <property type="match status" value="1"/>
</dbReference>
<dbReference type="InterPro" id="IPR041617">
    <property type="entry name" value="TPR_MalT"/>
</dbReference>
<dbReference type="PRINTS" id="PR00038">
    <property type="entry name" value="HTHLUXR"/>
</dbReference>
<dbReference type="Gene3D" id="1.25.40.10">
    <property type="entry name" value="Tetratricopeptide repeat domain"/>
    <property type="match status" value="1"/>
</dbReference>
<name>A0A916ZFA4_9BACL</name>
<keyword evidence="2" id="KW-0238">DNA-binding</keyword>
<dbReference type="GO" id="GO:0006355">
    <property type="term" value="P:regulation of DNA-templated transcription"/>
    <property type="evidence" value="ECO:0007669"/>
    <property type="project" value="InterPro"/>
</dbReference>
<dbReference type="Proteomes" id="UP000612456">
    <property type="component" value="Unassembled WGS sequence"/>
</dbReference>
<dbReference type="GO" id="GO:0003677">
    <property type="term" value="F:DNA binding"/>
    <property type="evidence" value="ECO:0007669"/>
    <property type="project" value="UniProtKB-KW"/>
</dbReference>
<dbReference type="SUPFAM" id="SSF52540">
    <property type="entry name" value="P-loop containing nucleoside triphosphate hydrolases"/>
    <property type="match status" value="1"/>
</dbReference>
<evidence type="ECO:0000256" key="1">
    <source>
        <dbReference type="ARBA" id="ARBA00023015"/>
    </source>
</evidence>
<dbReference type="PROSITE" id="PS50043">
    <property type="entry name" value="HTH_LUXR_2"/>
    <property type="match status" value="1"/>
</dbReference>
<dbReference type="PANTHER" id="PTHR44688">
    <property type="entry name" value="DNA-BINDING TRANSCRIPTIONAL ACTIVATOR DEVR_DOSR"/>
    <property type="match status" value="1"/>
</dbReference>
<dbReference type="SUPFAM" id="SSF48452">
    <property type="entry name" value="TPR-like"/>
    <property type="match status" value="1"/>
</dbReference>
<protein>
    <recommendedName>
        <fullName evidence="4">HTH luxR-type domain-containing protein</fullName>
    </recommendedName>
</protein>
<dbReference type="Pfam" id="PF00196">
    <property type="entry name" value="GerE"/>
    <property type="match status" value="1"/>
</dbReference>
<reference evidence="5" key="2">
    <citation type="submission" date="2020-09" db="EMBL/GenBank/DDBJ databases">
        <authorList>
            <person name="Sun Q."/>
            <person name="Zhou Y."/>
        </authorList>
    </citation>
    <scope>NUCLEOTIDE SEQUENCE</scope>
    <source>
        <strain evidence="5">CGMCC 1.15178</strain>
    </source>
</reference>
<keyword evidence="1" id="KW-0805">Transcription regulation</keyword>
<dbReference type="InterPro" id="IPR011990">
    <property type="entry name" value="TPR-like_helical_dom_sf"/>
</dbReference>